<feature type="domain" description="DNA2/NAM7 helicase-like C-terminal" evidence="8">
    <location>
        <begin position="237"/>
        <end position="421"/>
    </location>
</feature>
<dbReference type="InterPro" id="IPR041677">
    <property type="entry name" value="DNA2/NAM7_AAA_11"/>
</dbReference>
<protein>
    <recommendedName>
        <fullName evidence="11">AAA protein</fullName>
    </recommendedName>
</protein>
<comment type="caution">
    <text evidence="9">The sequence shown here is derived from an EMBL/GenBank/DDBJ whole genome shotgun (WGS) entry which is preliminary data.</text>
</comment>
<keyword evidence="2" id="KW-0547">Nucleotide-binding</keyword>
<dbReference type="Pfam" id="PF13086">
    <property type="entry name" value="AAA_11"/>
    <property type="match status" value="1"/>
</dbReference>
<evidence type="ECO:0000259" key="8">
    <source>
        <dbReference type="Pfam" id="PF13087"/>
    </source>
</evidence>
<dbReference type="GO" id="GO:0043139">
    <property type="term" value="F:5'-3' DNA helicase activity"/>
    <property type="evidence" value="ECO:0007669"/>
    <property type="project" value="TreeGrafter"/>
</dbReference>
<dbReference type="AlphaFoldDB" id="A0AAN5CBR5"/>
<dbReference type="GO" id="GO:0005524">
    <property type="term" value="F:ATP binding"/>
    <property type="evidence" value="ECO:0007669"/>
    <property type="project" value="UniProtKB-KW"/>
</dbReference>
<dbReference type="PANTHER" id="PTHR43788">
    <property type="entry name" value="DNA2/NAM7 HELICASE FAMILY MEMBER"/>
    <property type="match status" value="1"/>
</dbReference>
<proteinExistence type="inferred from homology"/>
<evidence type="ECO:0000256" key="2">
    <source>
        <dbReference type="ARBA" id="ARBA00022741"/>
    </source>
</evidence>
<keyword evidence="5" id="KW-0067">ATP-binding</keyword>
<gene>
    <name evidence="9" type="ORF">PMAYCL1PPCAC_07562</name>
</gene>
<evidence type="ECO:0000313" key="10">
    <source>
        <dbReference type="Proteomes" id="UP001328107"/>
    </source>
</evidence>
<dbReference type="PANTHER" id="PTHR43788:SF16">
    <property type="entry name" value="HELICASE WITH ZINC FINGER 2"/>
    <property type="match status" value="1"/>
</dbReference>
<keyword evidence="10" id="KW-1185">Reference proteome</keyword>
<evidence type="ECO:0008006" key="11">
    <source>
        <dbReference type="Google" id="ProtNLM"/>
    </source>
</evidence>
<dbReference type="InterPro" id="IPR041679">
    <property type="entry name" value="DNA2/NAM7-like_C"/>
</dbReference>
<organism evidence="9 10">
    <name type="scientific">Pristionchus mayeri</name>
    <dbReference type="NCBI Taxonomy" id="1317129"/>
    <lineage>
        <taxon>Eukaryota</taxon>
        <taxon>Metazoa</taxon>
        <taxon>Ecdysozoa</taxon>
        <taxon>Nematoda</taxon>
        <taxon>Chromadorea</taxon>
        <taxon>Rhabditida</taxon>
        <taxon>Rhabditina</taxon>
        <taxon>Diplogasteromorpha</taxon>
        <taxon>Diplogasteroidea</taxon>
        <taxon>Neodiplogasteridae</taxon>
        <taxon>Pristionchus</taxon>
    </lineage>
</organism>
<feature type="coiled-coil region" evidence="6">
    <location>
        <begin position="98"/>
        <end position="132"/>
    </location>
</feature>
<dbReference type="GO" id="GO:0016787">
    <property type="term" value="F:hydrolase activity"/>
    <property type="evidence" value="ECO:0007669"/>
    <property type="project" value="UniProtKB-KW"/>
</dbReference>
<dbReference type="InterPro" id="IPR047187">
    <property type="entry name" value="SF1_C_Upf1"/>
</dbReference>
<evidence type="ECO:0000256" key="5">
    <source>
        <dbReference type="ARBA" id="ARBA00022840"/>
    </source>
</evidence>
<dbReference type="Pfam" id="PF13087">
    <property type="entry name" value="AAA_12"/>
    <property type="match status" value="1"/>
</dbReference>
<feature type="domain" description="DNA2/NAM7 helicase helicase" evidence="7">
    <location>
        <begin position="2"/>
        <end position="225"/>
    </location>
</feature>
<evidence type="ECO:0000256" key="3">
    <source>
        <dbReference type="ARBA" id="ARBA00022801"/>
    </source>
</evidence>
<dbReference type="CDD" id="cd18808">
    <property type="entry name" value="SF1_C_Upf1"/>
    <property type="match status" value="1"/>
</dbReference>
<name>A0AAN5CBR5_9BILA</name>
<evidence type="ECO:0000256" key="6">
    <source>
        <dbReference type="SAM" id="Coils"/>
    </source>
</evidence>
<dbReference type="EMBL" id="BTRK01000002">
    <property type="protein sequence ID" value="GMR37367.1"/>
    <property type="molecule type" value="Genomic_DNA"/>
</dbReference>
<keyword evidence="4" id="KW-0347">Helicase</keyword>
<dbReference type="Proteomes" id="UP001328107">
    <property type="component" value="Unassembled WGS sequence"/>
</dbReference>
<dbReference type="InterPro" id="IPR050534">
    <property type="entry name" value="Coronavir_polyprotein_1ab"/>
</dbReference>
<comment type="similarity">
    <text evidence="1">Belongs to the DNA2/NAM7 helicase family.</text>
</comment>
<evidence type="ECO:0000256" key="1">
    <source>
        <dbReference type="ARBA" id="ARBA00007913"/>
    </source>
</evidence>
<evidence type="ECO:0000313" key="9">
    <source>
        <dbReference type="EMBL" id="GMR37367.1"/>
    </source>
</evidence>
<reference evidence="10" key="1">
    <citation type="submission" date="2022-10" db="EMBL/GenBank/DDBJ databases">
        <title>Genome assembly of Pristionchus species.</title>
        <authorList>
            <person name="Yoshida K."/>
            <person name="Sommer R.J."/>
        </authorList>
    </citation>
    <scope>NUCLEOTIDE SEQUENCE [LARGE SCALE GENOMIC DNA]</scope>
    <source>
        <strain evidence="10">RS5460</strain>
    </source>
</reference>
<keyword evidence="3" id="KW-0378">Hydrolase</keyword>
<evidence type="ECO:0000256" key="4">
    <source>
        <dbReference type="ARBA" id="ARBA00022806"/>
    </source>
</evidence>
<dbReference type="SUPFAM" id="SSF52540">
    <property type="entry name" value="P-loop containing nucleoside triphosphate hydrolases"/>
    <property type="match status" value="1"/>
</dbReference>
<accession>A0AAN5CBR5</accession>
<dbReference type="Gene3D" id="3.40.50.300">
    <property type="entry name" value="P-loop containing nucleotide triphosphate hydrolases"/>
    <property type="match status" value="2"/>
</dbReference>
<evidence type="ECO:0000259" key="7">
    <source>
        <dbReference type="Pfam" id="PF13086"/>
    </source>
</evidence>
<dbReference type="InterPro" id="IPR027417">
    <property type="entry name" value="P-loop_NTPase"/>
</dbReference>
<sequence length="449" mass="49840">MELNTRQAEALSRYNSPSMPSFVIEAPPGSGKTTTAAAMAVSYKGKGIQLILSTANVPVNNTALALAKFDLGTRSPIHLTSAEYEYKITEETRSPFTSLSLAKTREELRRKIEELEEQVEIAMSEEERKALKGEIYEACGPVLNEDHDIYIATLDTILKRVTKPNKDGSIHADAVKIRLKTQVERIIVEEASQFTEAALNALILNFPKAQIVLIGDSKQLPPFKFKENKVESQLASRSALDVAKEKKNIPVIRLTEVYRASSQLCAPYSDVFYNGSLVSHKQPGKENPLACFGKKGGGGRCLFWKVNKGICEQDNIQGTSKVNQREIRALVHIIGKLTSVESRIQKNDLMILCYYEAQRKEAEKNLPGFEVLTVDSAQGREKPIVIVLTTRTSVPVESEEIFFTSPKRANVAISRHQDALIGHPCLISAPNWARVLAHKSFKHVEDHSG</sequence>
<keyword evidence="6" id="KW-0175">Coiled coil</keyword>